<evidence type="ECO:0000256" key="2">
    <source>
        <dbReference type="SAM" id="Phobius"/>
    </source>
</evidence>
<comment type="caution">
    <text evidence="3">The sequence shown here is derived from an EMBL/GenBank/DDBJ whole genome shotgun (WGS) entry which is preliminary data.</text>
</comment>
<name>A0ABX1V9Q2_9PLAN</name>
<dbReference type="EMBL" id="WTPX01000017">
    <property type="protein sequence ID" value="NNJ24822.1"/>
    <property type="molecule type" value="Genomic_DNA"/>
</dbReference>
<reference evidence="3 4" key="1">
    <citation type="journal article" date="2020" name="Syst. Appl. Microbiol.">
        <title>Alienimonas chondri sp. nov., a novel planctomycete isolated from the biofilm of the red alga Chondrus crispus.</title>
        <authorList>
            <person name="Vitorino I."/>
            <person name="Albuquerque L."/>
            <person name="Wiegand S."/>
            <person name="Kallscheuer N."/>
            <person name="da Costa M.S."/>
            <person name="Lobo-da-Cunha A."/>
            <person name="Jogler C."/>
            <person name="Lage O.M."/>
        </authorList>
    </citation>
    <scope>NUCLEOTIDE SEQUENCE [LARGE SCALE GENOMIC DNA]</scope>
    <source>
        <strain evidence="3 4">LzC2</strain>
    </source>
</reference>
<dbReference type="Proteomes" id="UP000609651">
    <property type="component" value="Unassembled WGS sequence"/>
</dbReference>
<gene>
    <name evidence="3" type="ORF">LzC2_08820</name>
</gene>
<feature type="compositionally biased region" description="Acidic residues" evidence="1">
    <location>
        <begin position="107"/>
        <end position="129"/>
    </location>
</feature>
<keyword evidence="2" id="KW-0472">Membrane</keyword>
<protein>
    <submittedName>
        <fullName evidence="3">Uncharacterized protein</fullName>
    </submittedName>
</protein>
<keyword evidence="2" id="KW-0812">Transmembrane</keyword>
<feature type="transmembrane region" description="Helical" evidence="2">
    <location>
        <begin position="20"/>
        <end position="41"/>
    </location>
</feature>
<evidence type="ECO:0000313" key="4">
    <source>
        <dbReference type="Proteomes" id="UP000609651"/>
    </source>
</evidence>
<sequence length="129" mass="13974">MSDTTGEKQAYNDLSMRTIFLIGLLSAVGLFVIITGARTLFYKWQAAEYQEKVINVPLASVDAELQEQRAAIERYSWNATTDSAAIPVDKAMAETVEELAAERAEQSESDAADSESTDADSTDEAGSEA</sequence>
<dbReference type="RefSeq" id="WP_171184180.1">
    <property type="nucleotide sequence ID" value="NZ_WTPX01000017.1"/>
</dbReference>
<keyword evidence="2" id="KW-1133">Transmembrane helix</keyword>
<accession>A0ABX1V9Q2</accession>
<feature type="region of interest" description="Disordered" evidence="1">
    <location>
        <begin position="98"/>
        <end position="129"/>
    </location>
</feature>
<keyword evidence="4" id="KW-1185">Reference proteome</keyword>
<evidence type="ECO:0000313" key="3">
    <source>
        <dbReference type="EMBL" id="NNJ24822.1"/>
    </source>
</evidence>
<evidence type="ECO:0000256" key="1">
    <source>
        <dbReference type="SAM" id="MobiDB-lite"/>
    </source>
</evidence>
<organism evidence="3 4">
    <name type="scientific">Alienimonas chondri</name>
    <dbReference type="NCBI Taxonomy" id="2681879"/>
    <lineage>
        <taxon>Bacteria</taxon>
        <taxon>Pseudomonadati</taxon>
        <taxon>Planctomycetota</taxon>
        <taxon>Planctomycetia</taxon>
        <taxon>Planctomycetales</taxon>
        <taxon>Planctomycetaceae</taxon>
        <taxon>Alienimonas</taxon>
    </lineage>
</organism>
<proteinExistence type="predicted"/>